<dbReference type="EMBL" id="BABT02000106">
    <property type="protein sequence ID" value="GAA96716.1"/>
    <property type="molecule type" value="Genomic_DNA"/>
</dbReference>
<evidence type="ECO:0000313" key="2">
    <source>
        <dbReference type="Proteomes" id="UP000009131"/>
    </source>
</evidence>
<accession>G7E1K6</accession>
<dbReference type="InParanoid" id="G7E1K6"/>
<dbReference type="RefSeq" id="XP_014565235.1">
    <property type="nucleotide sequence ID" value="XM_014709749.1"/>
</dbReference>
<sequence>MRTCAADKAISETAELMADEQVDSRPAAHRLPPELIAEILNYTEDWELAQTLNSAHSLPTSTPWLEQATPLDWAILSGQVKHIQACLDKGQNEFTDWGTRVMIRFGYIHLLEALRTAQPDRLRARCHVLLPELASAWGRTIVLEWAKEHQVGMQDITPGTMDEASRHGHVETLKWWKDSTLPVRYSEHALLSATIKRQIAVLEWWRRSDLPLLIGNVLDLASMEGSTVVLDWWAKSGLECKYSKSALYHLSCRGNIDLLNWWRSSRFRLIYDKDVLVGATKHGQTDALQWWHESGLPIQFRFFDIEEALEDAVAGPEGRAASLAWWTRRGFDSASSDPRAWMSTRLLSSCT</sequence>
<protein>
    <submittedName>
        <fullName evidence="1">Uncharacterized protein</fullName>
    </submittedName>
</protein>
<dbReference type="OrthoDB" id="70387at2759"/>
<dbReference type="AlphaFoldDB" id="G7E1K6"/>
<comment type="caution">
    <text evidence="1">The sequence shown here is derived from an EMBL/GenBank/DDBJ whole genome shotgun (WGS) entry which is preliminary data.</text>
</comment>
<reference evidence="1 2" key="2">
    <citation type="journal article" date="2012" name="Open Biol.">
        <title>Characteristics of nucleosomes and linker DNA regions on the genome of the basidiomycete Mixia osmundae revealed by mono- and dinucleosome mapping.</title>
        <authorList>
            <person name="Nishida H."/>
            <person name="Kondo S."/>
            <person name="Matsumoto T."/>
            <person name="Suzuki Y."/>
            <person name="Yoshikawa H."/>
            <person name="Taylor T.D."/>
            <person name="Sugiyama J."/>
        </authorList>
    </citation>
    <scope>NUCLEOTIDE SEQUENCE [LARGE SCALE GENOMIC DNA]</scope>
    <source>
        <strain evidence="2">CBS 9802 / IAM 14324 / JCM 22182 / KY 12970</strain>
    </source>
</reference>
<dbReference type="Proteomes" id="UP000009131">
    <property type="component" value="Unassembled WGS sequence"/>
</dbReference>
<keyword evidence="2" id="KW-1185">Reference proteome</keyword>
<dbReference type="OMA" id="LEPKYDR"/>
<reference evidence="1 2" key="1">
    <citation type="journal article" date="2011" name="J. Gen. Appl. Microbiol.">
        <title>Draft genome sequencing of the enigmatic basidiomycete Mixia osmundae.</title>
        <authorList>
            <person name="Nishida H."/>
            <person name="Nagatsuka Y."/>
            <person name="Sugiyama J."/>
        </authorList>
    </citation>
    <scope>NUCLEOTIDE SEQUENCE [LARGE SCALE GENOMIC DNA]</scope>
    <source>
        <strain evidence="2">CBS 9802 / IAM 14324 / JCM 22182 / KY 12970</strain>
    </source>
</reference>
<gene>
    <name evidence="1" type="primary">Mo03387</name>
    <name evidence="1" type="ORF">E5Q_03387</name>
</gene>
<dbReference type="STRING" id="764103.G7E1K6"/>
<proteinExistence type="predicted"/>
<organism evidence="1 2">
    <name type="scientific">Mixia osmundae (strain CBS 9802 / IAM 14324 / JCM 22182 / KY 12970)</name>
    <dbReference type="NCBI Taxonomy" id="764103"/>
    <lineage>
        <taxon>Eukaryota</taxon>
        <taxon>Fungi</taxon>
        <taxon>Dikarya</taxon>
        <taxon>Basidiomycota</taxon>
        <taxon>Pucciniomycotina</taxon>
        <taxon>Mixiomycetes</taxon>
        <taxon>Mixiales</taxon>
        <taxon>Mixiaceae</taxon>
        <taxon>Mixia</taxon>
    </lineage>
</organism>
<dbReference type="HOGENOM" id="CLU_042810_0_0_1"/>
<dbReference type="eggNOG" id="KOG0672">
    <property type="taxonomic scope" value="Eukaryota"/>
</dbReference>
<dbReference type="SUPFAM" id="SSF140860">
    <property type="entry name" value="Pseudo ankyrin repeat-like"/>
    <property type="match status" value="1"/>
</dbReference>
<name>G7E1K6_MIXOS</name>
<evidence type="ECO:0000313" key="1">
    <source>
        <dbReference type="EMBL" id="GAA96716.1"/>
    </source>
</evidence>